<dbReference type="PANTHER" id="PTHR11863">
    <property type="entry name" value="STEROL DESATURASE"/>
    <property type="match status" value="1"/>
</dbReference>
<evidence type="ECO:0000256" key="2">
    <source>
        <dbReference type="ARBA" id="ARBA00022692"/>
    </source>
</evidence>
<sequence>MMNDTCLLADRYSEPLLQSLWDHLRKRQVLFQSPLLATCVAFCVHFLFCVPYLVLDLLGSRFQWIYNYRIGGRAYESCHIRRWLDCLGRIFFKYLTGILPSIALFQSLREPSLPEKAPSCFIALTDIILCLLLFDTFFYMWHVLMHWVPWLFQQVHCTHHQNYETFALAAQDASIAELVSLQILALGSAALVQCHPLSEALFHLLNTYLAVEDHCGYDLPWGPIHLLPCFSGAQYHQAHHQRYKGNYAPYFRHWDWIFGTELTQTAT</sequence>
<dbReference type="KEGG" id="char:116221004"/>
<protein>
    <submittedName>
        <fullName evidence="8">Cholesterol 25-hydroxylase-like protein</fullName>
    </submittedName>
</protein>
<dbReference type="Pfam" id="PF04116">
    <property type="entry name" value="FA_hydroxylase"/>
    <property type="match status" value="1"/>
</dbReference>
<dbReference type="OrthoDB" id="1658724at2759"/>
<feature type="domain" description="Fatty acid hydroxylase" evidence="6">
    <location>
        <begin position="128"/>
        <end position="260"/>
    </location>
</feature>
<evidence type="ECO:0000256" key="5">
    <source>
        <dbReference type="SAM" id="Phobius"/>
    </source>
</evidence>
<evidence type="ECO:0000313" key="7">
    <source>
        <dbReference type="Proteomes" id="UP000515152"/>
    </source>
</evidence>
<dbReference type="GO" id="GO:0008610">
    <property type="term" value="P:lipid biosynthetic process"/>
    <property type="evidence" value="ECO:0007669"/>
    <property type="project" value="InterPro"/>
</dbReference>
<keyword evidence="2 5" id="KW-0812">Transmembrane</keyword>
<evidence type="ECO:0000259" key="6">
    <source>
        <dbReference type="Pfam" id="PF04116"/>
    </source>
</evidence>
<dbReference type="InterPro" id="IPR050307">
    <property type="entry name" value="Sterol_Desaturase_Related"/>
</dbReference>
<comment type="subcellular location">
    <subcellularLocation>
        <location evidence="1">Membrane</location>
    </subcellularLocation>
</comment>
<evidence type="ECO:0000256" key="4">
    <source>
        <dbReference type="ARBA" id="ARBA00023136"/>
    </source>
</evidence>
<dbReference type="InterPro" id="IPR006694">
    <property type="entry name" value="Fatty_acid_hydroxylase"/>
</dbReference>
<proteinExistence type="predicted"/>
<organism evidence="7 8">
    <name type="scientific">Clupea harengus</name>
    <name type="common">Atlantic herring</name>
    <dbReference type="NCBI Taxonomy" id="7950"/>
    <lineage>
        <taxon>Eukaryota</taxon>
        <taxon>Metazoa</taxon>
        <taxon>Chordata</taxon>
        <taxon>Craniata</taxon>
        <taxon>Vertebrata</taxon>
        <taxon>Euteleostomi</taxon>
        <taxon>Actinopterygii</taxon>
        <taxon>Neopterygii</taxon>
        <taxon>Teleostei</taxon>
        <taxon>Clupei</taxon>
        <taxon>Clupeiformes</taxon>
        <taxon>Clupeoidei</taxon>
        <taxon>Clupeidae</taxon>
        <taxon>Clupea</taxon>
    </lineage>
</organism>
<evidence type="ECO:0000256" key="1">
    <source>
        <dbReference type="ARBA" id="ARBA00004370"/>
    </source>
</evidence>
<name>A0A6P8FQK0_CLUHA</name>
<dbReference type="GeneID" id="116221004"/>
<evidence type="ECO:0000313" key="8">
    <source>
        <dbReference type="RefSeq" id="XP_031425816.1"/>
    </source>
</evidence>
<keyword evidence="3 5" id="KW-1133">Transmembrane helix</keyword>
<reference evidence="8" key="1">
    <citation type="submission" date="2025-08" db="UniProtKB">
        <authorList>
            <consortium name="RefSeq"/>
        </authorList>
    </citation>
    <scope>IDENTIFICATION</scope>
</reference>
<keyword evidence="4 5" id="KW-0472">Membrane</keyword>
<evidence type="ECO:0000256" key="3">
    <source>
        <dbReference type="ARBA" id="ARBA00022989"/>
    </source>
</evidence>
<accession>A0A6P8FQK0</accession>
<dbReference type="RefSeq" id="XP_031425816.1">
    <property type="nucleotide sequence ID" value="XM_031569956.2"/>
</dbReference>
<dbReference type="GO" id="GO:0005506">
    <property type="term" value="F:iron ion binding"/>
    <property type="evidence" value="ECO:0007669"/>
    <property type="project" value="InterPro"/>
</dbReference>
<dbReference type="Proteomes" id="UP000515152">
    <property type="component" value="Chromosome 7"/>
</dbReference>
<dbReference type="GO" id="GO:0016020">
    <property type="term" value="C:membrane"/>
    <property type="evidence" value="ECO:0007669"/>
    <property type="project" value="UniProtKB-SubCell"/>
</dbReference>
<dbReference type="AlphaFoldDB" id="A0A6P8FQK0"/>
<feature type="transmembrane region" description="Helical" evidence="5">
    <location>
        <begin position="35"/>
        <end position="54"/>
    </location>
</feature>
<feature type="transmembrane region" description="Helical" evidence="5">
    <location>
        <begin position="120"/>
        <end position="141"/>
    </location>
</feature>
<dbReference type="GO" id="GO:0016491">
    <property type="term" value="F:oxidoreductase activity"/>
    <property type="evidence" value="ECO:0007669"/>
    <property type="project" value="InterPro"/>
</dbReference>
<feature type="transmembrane region" description="Helical" evidence="5">
    <location>
        <begin position="90"/>
        <end position="108"/>
    </location>
</feature>
<keyword evidence="7" id="KW-1185">Reference proteome</keyword>
<gene>
    <name evidence="8" type="primary">ch25hl3</name>
</gene>
<dbReference type="CTD" id="100005337"/>